<keyword evidence="5" id="KW-0411">Iron-sulfur</keyword>
<keyword evidence="4" id="KW-0408">Iron</keyword>
<keyword evidence="8" id="KW-1185">Reference proteome</keyword>
<dbReference type="SFLD" id="SFLDS00029">
    <property type="entry name" value="Radical_SAM"/>
    <property type="match status" value="1"/>
</dbReference>
<evidence type="ECO:0000256" key="3">
    <source>
        <dbReference type="ARBA" id="ARBA00022723"/>
    </source>
</evidence>
<comment type="caution">
    <text evidence="7">The sequence shown here is derived from an EMBL/GenBank/DDBJ whole genome shotgun (WGS) entry which is preliminary data.</text>
</comment>
<keyword evidence="2" id="KW-0949">S-adenosyl-L-methionine</keyword>
<protein>
    <submittedName>
        <fullName evidence="7">B12-binding domain/radical SAM domain protein</fullName>
    </submittedName>
</protein>
<sequence length="426" mass="47988">MESSIDRTPHAIVFRSQRWNRYSFLALLASLEARQGTDHTPILWLNARTKAEAVNALHKWLHTYDRLLVLYSFMTPQWPETVQEVRDLQHLRKSGCLTLAAGGPHPSASPRSVLHAGFDVVCRGDGEPIFPELIRQWAQKACLNFLPGLYLDTPFGVVFTGHPLKASLEDVPALPVAHGMFGPIEISRGCPYGCRYCQTPRLKGRTIRHRSLTAIFHAVEAMVEAGRMDLRFITPNALAYGSPDGRHPNVKALKELLSGLRHRVSSAGRIFFGTFPSEVRPEWVQPQLMELVVRYADNRQIVMGAQSGDPHMLQRMHRGHSVEDVRKACAVAGSFGLRPVVDFILGLPEETEEQMSRSVDFMEELAEKGARIHAHTFMPLPGSPWAARKPEPIPDTIQSRMERLISQGKLFGQWKAQAQWSRQPHR</sequence>
<evidence type="ECO:0000256" key="2">
    <source>
        <dbReference type="ARBA" id="ARBA00022691"/>
    </source>
</evidence>
<comment type="cofactor">
    <cofactor evidence="1">
        <name>[4Fe-4S] cluster</name>
        <dbReference type="ChEBI" id="CHEBI:49883"/>
    </cofactor>
</comment>
<dbReference type="Pfam" id="PF04055">
    <property type="entry name" value="Radical_SAM"/>
    <property type="match status" value="1"/>
</dbReference>
<reference evidence="7 8" key="1">
    <citation type="submission" date="2018-11" db="EMBL/GenBank/DDBJ databases">
        <title>Genomic Encyclopedia of Type Strains, Phase IV (KMG-IV): sequencing the most valuable type-strain genomes for metagenomic binning, comparative biology and taxonomic classification.</title>
        <authorList>
            <person name="Goeker M."/>
        </authorList>
    </citation>
    <scope>NUCLEOTIDE SEQUENCE [LARGE SCALE GENOMIC DNA]</scope>
    <source>
        <strain evidence="7 8">DSM 22027</strain>
    </source>
</reference>
<dbReference type="Proteomes" id="UP000276223">
    <property type="component" value="Unassembled WGS sequence"/>
</dbReference>
<dbReference type="PROSITE" id="PS51918">
    <property type="entry name" value="RADICAL_SAM"/>
    <property type="match status" value="1"/>
</dbReference>
<dbReference type="EMBL" id="RJVA01000001">
    <property type="protein sequence ID" value="ROR03525.1"/>
    <property type="molecule type" value="Genomic_DNA"/>
</dbReference>
<dbReference type="AlphaFoldDB" id="A0A3N1VL54"/>
<dbReference type="InterPro" id="IPR023980">
    <property type="entry name" value="CHP04013_B12-bd/rSAM"/>
</dbReference>
<dbReference type="InterPro" id="IPR023404">
    <property type="entry name" value="rSAM_horseshoe"/>
</dbReference>
<dbReference type="SUPFAM" id="SSF102114">
    <property type="entry name" value="Radical SAM enzymes"/>
    <property type="match status" value="1"/>
</dbReference>
<dbReference type="InterPro" id="IPR007197">
    <property type="entry name" value="rSAM"/>
</dbReference>
<evidence type="ECO:0000259" key="6">
    <source>
        <dbReference type="PROSITE" id="PS51918"/>
    </source>
</evidence>
<dbReference type="NCBIfam" id="TIGR04013">
    <property type="entry name" value="B12_SAM_MJ_1487"/>
    <property type="match status" value="1"/>
</dbReference>
<dbReference type="CDD" id="cd01335">
    <property type="entry name" value="Radical_SAM"/>
    <property type="match status" value="1"/>
</dbReference>
<dbReference type="SFLD" id="SFLDG01082">
    <property type="entry name" value="B12-binding_domain_containing"/>
    <property type="match status" value="1"/>
</dbReference>
<dbReference type="SMART" id="SM00729">
    <property type="entry name" value="Elp3"/>
    <property type="match status" value="1"/>
</dbReference>
<evidence type="ECO:0000256" key="5">
    <source>
        <dbReference type="ARBA" id="ARBA00023014"/>
    </source>
</evidence>
<dbReference type="InterPro" id="IPR058240">
    <property type="entry name" value="rSAM_sf"/>
</dbReference>
<keyword evidence="3" id="KW-0479">Metal-binding</keyword>
<dbReference type="GO" id="GO:0003824">
    <property type="term" value="F:catalytic activity"/>
    <property type="evidence" value="ECO:0007669"/>
    <property type="project" value="InterPro"/>
</dbReference>
<feature type="domain" description="Radical SAM core" evidence="6">
    <location>
        <begin position="176"/>
        <end position="416"/>
    </location>
</feature>
<dbReference type="InterPro" id="IPR051198">
    <property type="entry name" value="BchE-like"/>
</dbReference>
<evidence type="ECO:0000256" key="1">
    <source>
        <dbReference type="ARBA" id="ARBA00001966"/>
    </source>
</evidence>
<dbReference type="GO" id="GO:0051536">
    <property type="term" value="F:iron-sulfur cluster binding"/>
    <property type="evidence" value="ECO:0007669"/>
    <property type="project" value="UniProtKB-KW"/>
</dbReference>
<evidence type="ECO:0000313" key="8">
    <source>
        <dbReference type="Proteomes" id="UP000276223"/>
    </source>
</evidence>
<dbReference type="Gene3D" id="3.80.30.20">
    <property type="entry name" value="tm_1862 like domain"/>
    <property type="match status" value="1"/>
</dbReference>
<name>A0A3N1VL54_9BACT</name>
<dbReference type="Gene3D" id="3.40.50.280">
    <property type="entry name" value="Cobalamin-binding domain"/>
    <property type="match status" value="1"/>
</dbReference>
<dbReference type="InterPro" id="IPR006638">
    <property type="entry name" value="Elp3/MiaA/NifB-like_rSAM"/>
</dbReference>
<gene>
    <name evidence="7" type="ORF">EDC27_0059</name>
</gene>
<evidence type="ECO:0000256" key="4">
    <source>
        <dbReference type="ARBA" id="ARBA00023004"/>
    </source>
</evidence>
<evidence type="ECO:0000313" key="7">
    <source>
        <dbReference type="EMBL" id="ROR03525.1"/>
    </source>
</evidence>
<accession>A0A3N1VL54</accession>
<dbReference type="GO" id="GO:0046872">
    <property type="term" value="F:metal ion binding"/>
    <property type="evidence" value="ECO:0007669"/>
    <property type="project" value="UniProtKB-KW"/>
</dbReference>
<proteinExistence type="predicted"/>
<organism evidence="7 8">
    <name type="scientific">Desulfosoma caldarium</name>
    <dbReference type="NCBI Taxonomy" id="610254"/>
    <lineage>
        <taxon>Bacteria</taxon>
        <taxon>Pseudomonadati</taxon>
        <taxon>Thermodesulfobacteriota</taxon>
        <taxon>Syntrophobacteria</taxon>
        <taxon>Syntrophobacterales</taxon>
        <taxon>Syntrophobacteraceae</taxon>
        <taxon>Desulfosoma</taxon>
    </lineage>
</organism>
<dbReference type="PANTHER" id="PTHR43409:SF17">
    <property type="entry name" value="METHYLTHIOTRANSFERASE MJ0865-RELATED"/>
    <property type="match status" value="1"/>
</dbReference>
<dbReference type="PANTHER" id="PTHR43409">
    <property type="entry name" value="ANAEROBIC MAGNESIUM-PROTOPORPHYRIN IX MONOMETHYL ESTER CYCLASE-RELATED"/>
    <property type="match status" value="1"/>
</dbReference>